<dbReference type="InterPro" id="IPR001944">
    <property type="entry name" value="Glycoside_Hdrlase_35"/>
</dbReference>
<dbReference type="AlphaFoldDB" id="A0AAF3EIQ3"/>
<evidence type="ECO:0000313" key="14">
    <source>
        <dbReference type="WBParaSite" id="MBELARI_LOCUS13894"/>
    </source>
</evidence>
<dbReference type="Pfam" id="PF01301">
    <property type="entry name" value="Glyco_hydro_35"/>
    <property type="match status" value="1"/>
</dbReference>
<dbReference type="EC" id="3.2.1.23" evidence="7"/>
<feature type="domain" description="Beta-galactosidase galactose-binding" evidence="12">
    <location>
        <begin position="544"/>
        <end position="601"/>
    </location>
</feature>
<evidence type="ECO:0000256" key="6">
    <source>
        <dbReference type="PIRSR" id="PIRSR006336-1"/>
    </source>
</evidence>
<dbReference type="SUPFAM" id="SSF49785">
    <property type="entry name" value="Galactose-binding domain-like"/>
    <property type="match status" value="1"/>
</dbReference>
<dbReference type="PRINTS" id="PR00742">
    <property type="entry name" value="GLHYDRLASE35"/>
</dbReference>
<dbReference type="GO" id="GO:0005975">
    <property type="term" value="P:carbohydrate metabolic process"/>
    <property type="evidence" value="ECO:0007669"/>
    <property type="project" value="InterPro"/>
</dbReference>
<keyword evidence="3 7" id="KW-0378">Hydrolase</keyword>
<organism evidence="13 14">
    <name type="scientific">Mesorhabditis belari</name>
    <dbReference type="NCBI Taxonomy" id="2138241"/>
    <lineage>
        <taxon>Eukaryota</taxon>
        <taxon>Metazoa</taxon>
        <taxon>Ecdysozoa</taxon>
        <taxon>Nematoda</taxon>
        <taxon>Chromadorea</taxon>
        <taxon>Rhabditida</taxon>
        <taxon>Rhabditina</taxon>
        <taxon>Rhabditomorpha</taxon>
        <taxon>Rhabditoidea</taxon>
        <taxon>Rhabditidae</taxon>
        <taxon>Mesorhabditinae</taxon>
        <taxon>Mesorhabditis</taxon>
    </lineage>
</organism>
<evidence type="ECO:0000256" key="2">
    <source>
        <dbReference type="ARBA" id="ARBA00022729"/>
    </source>
</evidence>
<dbReference type="PROSITE" id="PS01182">
    <property type="entry name" value="GLYCOSYL_HYDROL_F35"/>
    <property type="match status" value="1"/>
</dbReference>
<evidence type="ECO:0000256" key="8">
    <source>
        <dbReference type="RuleBase" id="RU003679"/>
    </source>
</evidence>
<dbReference type="PANTHER" id="PTHR23421">
    <property type="entry name" value="BETA-GALACTOSIDASE RELATED"/>
    <property type="match status" value="1"/>
</dbReference>
<dbReference type="InterPro" id="IPR026283">
    <property type="entry name" value="B-gal_1-like"/>
</dbReference>
<dbReference type="InterPro" id="IPR048912">
    <property type="entry name" value="BetaGal1-like_ABD1"/>
</dbReference>
<dbReference type="InterPro" id="IPR031330">
    <property type="entry name" value="Gly_Hdrlase_35_cat"/>
</dbReference>
<dbReference type="Gene3D" id="3.20.20.80">
    <property type="entry name" value="Glycosidases"/>
    <property type="match status" value="1"/>
</dbReference>
<feature type="active site" description="Proton donor" evidence="6">
    <location>
        <position position="186"/>
    </location>
</feature>
<keyword evidence="2 9" id="KW-0732">Signal</keyword>
<feature type="domain" description="Beta-galactosidase 1-like first all-beta" evidence="11">
    <location>
        <begin position="402"/>
        <end position="510"/>
    </location>
</feature>
<keyword evidence="5 7" id="KW-0326">Glycosidase</keyword>
<dbReference type="Pfam" id="PF21467">
    <property type="entry name" value="BetaGal_gal-bd"/>
    <property type="match status" value="1"/>
</dbReference>
<evidence type="ECO:0000259" key="11">
    <source>
        <dbReference type="Pfam" id="PF21317"/>
    </source>
</evidence>
<dbReference type="FunFam" id="3.20.20.80:FF:000017">
    <property type="entry name" value="Beta-galactosidase"/>
    <property type="match status" value="1"/>
</dbReference>
<dbReference type="InterPro" id="IPR048913">
    <property type="entry name" value="BetaGal_gal-bd"/>
</dbReference>
<evidence type="ECO:0000313" key="13">
    <source>
        <dbReference type="Proteomes" id="UP000887575"/>
    </source>
</evidence>
<dbReference type="Pfam" id="PF21317">
    <property type="entry name" value="BetaGal_ABD_1"/>
    <property type="match status" value="1"/>
</dbReference>
<keyword evidence="13" id="KW-1185">Reference proteome</keyword>
<sequence length="646" mass="74817">MKNWIRSCLILCSFSLTVSTTNNYQNVTSFSIDYDNDRFLLDGEPFRYLSGSIHYFRVHHRYWEDRLRRMRALGLNAIQTYVPWNFHEPVEGQYIFDHQRDLVEFLRIAERLGLYVLLRPGPYICAEWENGGLPWWLLKREGIRMRVNDPLYTTAVEKWMSVLLPKIEPLLRKNGGPILMVQVENEYGSYGGCDGNYTIWLRDLYKKFLGEDTLLYTTDGGDEYFLKCGPIPGVYPTIDFGPTSSEDVDKAFKAQRNHTPNHRGPLVNSEYYVGWFDMWNATRDDSTPDQIVDTAKYMYELGASINFYLIHGGTNFGFWNGAENDGAVLTSYNFSAPVEEDGSINSKYLALRTWIKSLKDWKQKPQDVPRNPKKIGYGKIKMEHVGGLLDLPSNQCVESEKPKTFEQMDHSMGFMAYSTILKTCGRNLTFPEYKDWLYVFLDGEHQGTLYRHPTPHQTTVQLKNCRVGQEVTILAENEGRLTYETINDYKGILADVSLDSTKLSDWNTCTIQIGKGEKFQEKTLQKLKKLKAKGQNNKVLHGVFTGTFNIEKGNLADTFIDFSNWGKGLILVNGHNIGRYWKIGPQFALYVPKHFLKEGGNRIFVIELFHKYFDCNAKHKCKIESIDHGIWRYNSTMKIRFTYKRP</sequence>
<accession>A0AAF3EIQ3</accession>
<evidence type="ECO:0000259" key="10">
    <source>
        <dbReference type="Pfam" id="PF01301"/>
    </source>
</evidence>
<evidence type="ECO:0000256" key="5">
    <source>
        <dbReference type="ARBA" id="ARBA00023295"/>
    </source>
</evidence>
<feature type="active site" description="Nucleophile" evidence="6">
    <location>
        <position position="270"/>
    </location>
</feature>
<feature type="domain" description="Glycoside hydrolase 35 catalytic" evidence="10">
    <location>
        <begin position="39"/>
        <end position="357"/>
    </location>
</feature>
<dbReference type="GO" id="GO:0004565">
    <property type="term" value="F:beta-galactosidase activity"/>
    <property type="evidence" value="ECO:0007669"/>
    <property type="project" value="UniProtKB-EC"/>
</dbReference>
<dbReference type="InterPro" id="IPR017853">
    <property type="entry name" value="GH"/>
</dbReference>
<dbReference type="WBParaSite" id="MBELARI_LOCUS13894">
    <property type="protein sequence ID" value="MBELARI_LOCUS13894"/>
    <property type="gene ID" value="MBELARI_LOCUS13894"/>
</dbReference>
<comment type="catalytic activity">
    <reaction evidence="7">
        <text>Hydrolysis of terminal non-reducing beta-D-galactose residues in beta-D-galactosides.</text>
        <dbReference type="EC" id="3.2.1.23"/>
    </reaction>
</comment>
<proteinExistence type="inferred from homology"/>
<dbReference type="InterPro" id="IPR019801">
    <property type="entry name" value="Glyco_hydro_35_CS"/>
</dbReference>
<feature type="chain" id="PRO_5041918844" description="Beta-galactosidase" evidence="9">
    <location>
        <begin position="21"/>
        <end position="646"/>
    </location>
</feature>
<dbReference type="InterPro" id="IPR008979">
    <property type="entry name" value="Galactose-bd-like_sf"/>
</dbReference>
<evidence type="ECO:0000256" key="1">
    <source>
        <dbReference type="ARBA" id="ARBA00009809"/>
    </source>
</evidence>
<evidence type="ECO:0000256" key="3">
    <source>
        <dbReference type="ARBA" id="ARBA00022801"/>
    </source>
</evidence>
<comment type="similarity">
    <text evidence="1 8">Belongs to the glycosyl hydrolase 35 family.</text>
</comment>
<dbReference type="SUPFAM" id="SSF51445">
    <property type="entry name" value="(Trans)glycosidases"/>
    <property type="match status" value="1"/>
</dbReference>
<name>A0AAF3EIQ3_9BILA</name>
<reference evidence="14" key="1">
    <citation type="submission" date="2024-02" db="UniProtKB">
        <authorList>
            <consortium name="WormBaseParasite"/>
        </authorList>
    </citation>
    <scope>IDENTIFICATION</scope>
</reference>
<feature type="signal peptide" evidence="9">
    <location>
        <begin position="1"/>
        <end position="20"/>
    </location>
</feature>
<dbReference type="Proteomes" id="UP000887575">
    <property type="component" value="Unassembled WGS sequence"/>
</dbReference>
<protein>
    <recommendedName>
        <fullName evidence="7">Beta-galactosidase</fullName>
        <ecNumber evidence="7">3.2.1.23</ecNumber>
    </recommendedName>
</protein>
<evidence type="ECO:0000256" key="9">
    <source>
        <dbReference type="SAM" id="SignalP"/>
    </source>
</evidence>
<evidence type="ECO:0000259" key="12">
    <source>
        <dbReference type="Pfam" id="PF21467"/>
    </source>
</evidence>
<keyword evidence="4" id="KW-0325">Glycoprotein</keyword>
<evidence type="ECO:0000256" key="4">
    <source>
        <dbReference type="ARBA" id="ARBA00023180"/>
    </source>
</evidence>
<dbReference type="PIRSF" id="PIRSF006336">
    <property type="entry name" value="B-gal"/>
    <property type="match status" value="1"/>
</dbReference>
<evidence type="ECO:0000256" key="7">
    <source>
        <dbReference type="RuleBase" id="RU000675"/>
    </source>
</evidence>
<dbReference type="Gene3D" id="2.60.120.260">
    <property type="entry name" value="Galactose-binding domain-like"/>
    <property type="match status" value="2"/>
</dbReference>